<evidence type="ECO:0000256" key="2">
    <source>
        <dbReference type="SAM" id="MobiDB-lite"/>
    </source>
</evidence>
<evidence type="ECO:0000313" key="3">
    <source>
        <dbReference type="EMBL" id="KAF0760072.1"/>
    </source>
</evidence>
<evidence type="ECO:0000256" key="1">
    <source>
        <dbReference type="SAM" id="Coils"/>
    </source>
</evidence>
<comment type="caution">
    <text evidence="3">The sequence shown here is derived from an EMBL/GenBank/DDBJ whole genome shotgun (WGS) entry which is preliminary data.</text>
</comment>
<feature type="coiled-coil region" evidence="1">
    <location>
        <begin position="107"/>
        <end position="141"/>
    </location>
</feature>
<dbReference type="Proteomes" id="UP000478052">
    <property type="component" value="Unassembled WGS sequence"/>
</dbReference>
<gene>
    <name evidence="3" type="ORF">FWK35_00017455</name>
</gene>
<keyword evidence="4" id="KW-1185">Reference proteome</keyword>
<name>A0A6G0YR42_APHCR</name>
<dbReference type="AlphaFoldDB" id="A0A6G0YR42"/>
<protein>
    <submittedName>
        <fullName evidence="3">Uncharacterized protein</fullName>
    </submittedName>
</protein>
<proteinExistence type="predicted"/>
<evidence type="ECO:0000313" key="4">
    <source>
        <dbReference type="Proteomes" id="UP000478052"/>
    </source>
</evidence>
<feature type="coiled-coil region" evidence="1">
    <location>
        <begin position="3"/>
        <end position="62"/>
    </location>
</feature>
<dbReference type="EMBL" id="VUJU01002796">
    <property type="protein sequence ID" value="KAF0760072.1"/>
    <property type="molecule type" value="Genomic_DNA"/>
</dbReference>
<reference evidence="3 4" key="1">
    <citation type="submission" date="2019-08" db="EMBL/GenBank/DDBJ databases">
        <title>Whole genome of Aphis craccivora.</title>
        <authorList>
            <person name="Voronova N.V."/>
            <person name="Shulinski R.S."/>
            <person name="Bandarenka Y.V."/>
            <person name="Zhorov D.G."/>
            <person name="Warner D."/>
        </authorList>
    </citation>
    <scope>NUCLEOTIDE SEQUENCE [LARGE SCALE GENOMIC DNA]</scope>
    <source>
        <strain evidence="3">180601</strain>
        <tissue evidence="3">Whole Body</tissue>
    </source>
</reference>
<feature type="coiled-coil region" evidence="1">
    <location>
        <begin position="339"/>
        <end position="373"/>
    </location>
</feature>
<organism evidence="3 4">
    <name type="scientific">Aphis craccivora</name>
    <name type="common">Cowpea aphid</name>
    <dbReference type="NCBI Taxonomy" id="307492"/>
    <lineage>
        <taxon>Eukaryota</taxon>
        <taxon>Metazoa</taxon>
        <taxon>Ecdysozoa</taxon>
        <taxon>Arthropoda</taxon>
        <taxon>Hexapoda</taxon>
        <taxon>Insecta</taxon>
        <taxon>Pterygota</taxon>
        <taxon>Neoptera</taxon>
        <taxon>Paraneoptera</taxon>
        <taxon>Hemiptera</taxon>
        <taxon>Sternorrhyncha</taxon>
        <taxon>Aphidomorpha</taxon>
        <taxon>Aphidoidea</taxon>
        <taxon>Aphididae</taxon>
        <taxon>Aphidini</taxon>
        <taxon>Aphis</taxon>
        <taxon>Aphis</taxon>
    </lineage>
</organism>
<keyword evidence="1" id="KW-0175">Coiled coil</keyword>
<dbReference type="OrthoDB" id="6620946at2759"/>
<feature type="region of interest" description="Disordered" evidence="2">
    <location>
        <begin position="486"/>
        <end position="520"/>
    </location>
</feature>
<sequence length="520" mass="58416">MNITDLKEKIQIMKTELLELRENISLKMSQQLLLRDGMATNYQRMMEECDVYEKELEKIRSENARYKFAEQCLKNKVIELTGCKFAKSSTDSHNDDAVVTLQLEVCSNQLLAELKTFRERVEEASRDLARARDQLAKASVREECLKRCADHLTVLAETDRTRRDHEETELRTMAERLSAELGDAQCDLDRSRAVVEEMSNVVAGHKPAQVTCSVGGLSEDNYRLHAELDASVAVEAELRAVVARLETALCANGNALLGVFAIHKRSAFKPRPLLVAGCRRPVDDCKELEKIRSENARYKFAEQCLKNKVIELTGCKLAKSSTDSHNDDAVATLQLEVCSNQLLAELKTFRERVEEASGDLARARDQLAKASVREECLKRCANHLTVLAETDRTRRDHEETELRMIAERLSAELGEAQCDLDRSRAVVEEMSNIVAGHKPAPVTCSVDGLSEDNYRLHAELDASFTVEAELRAVVARMETALCANGADAKNKPVKKTPETRKKKLPYEDSLIDTPERRPKG</sequence>
<accession>A0A6G0YR42</accession>